<sequence>MTRRGVESRTAMNVVSLLAGLLGLVLLAGAWTGQPPQGTVGKPADPPKNGSAAKDPQTLRNEQIAVSGRYARFERMLMQMADILGRQDPERADLLRKTLGKGREDQVREDLEKAIALLESGELGAASEKQTELLQSFQSLMKLLQSEDRRSAVERERERLNGLLKDLRNVIGEQRSARAATQNEESPSNAAPGQQKALEETGKLLDEMQQHDQKSEGEKSEGEKSEGEKSEGEKSEGEKSEGEKSEGEKSEGEKSKGEKSEGEKSEGEKSEGEKSEGEKSKGEKSKGEKSGGQKSGGQKSGGQKGQQQTPGRESLQEAEKRMQQALEALQQQQREQALKEEDAAIEELQEAAEKLEEQLKQLREEEKEMMLASLEARFQRMLIVETQIHEGTTALAAVP</sequence>
<organism evidence="2 3">
    <name type="scientific">Planctomyces bekefii</name>
    <dbReference type="NCBI Taxonomy" id="1653850"/>
    <lineage>
        <taxon>Bacteria</taxon>
        <taxon>Pseudomonadati</taxon>
        <taxon>Planctomycetota</taxon>
        <taxon>Planctomycetia</taxon>
        <taxon>Planctomycetales</taxon>
        <taxon>Planctomycetaceae</taxon>
        <taxon>Planctomyces</taxon>
    </lineage>
</organism>
<accession>A0A5C6M529</accession>
<feature type="non-terminal residue" evidence="2">
    <location>
        <position position="399"/>
    </location>
</feature>
<feature type="compositionally biased region" description="Polar residues" evidence="1">
    <location>
        <begin position="179"/>
        <end position="192"/>
    </location>
</feature>
<evidence type="ECO:0000313" key="3">
    <source>
        <dbReference type="Proteomes" id="UP000321083"/>
    </source>
</evidence>
<keyword evidence="3" id="KW-1185">Reference proteome</keyword>
<proteinExistence type="predicted"/>
<dbReference type="Proteomes" id="UP000321083">
    <property type="component" value="Unassembled WGS sequence"/>
</dbReference>
<evidence type="ECO:0000256" key="1">
    <source>
        <dbReference type="SAM" id="MobiDB-lite"/>
    </source>
</evidence>
<dbReference type="EMBL" id="SRHE01000151">
    <property type="protein sequence ID" value="TWW09900.1"/>
    <property type="molecule type" value="Genomic_DNA"/>
</dbReference>
<comment type="caution">
    <text evidence="2">The sequence shown here is derived from an EMBL/GenBank/DDBJ whole genome shotgun (WGS) entry which is preliminary data.</text>
</comment>
<feature type="compositionally biased region" description="Basic and acidic residues" evidence="1">
    <location>
        <begin position="197"/>
        <end position="291"/>
    </location>
</feature>
<feature type="compositionally biased region" description="Low complexity" evidence="1">
    <location>
        <begin position="323"/>
        <end position="335"/>
    </location>
</feature>
<name>A0A5C6M529_9PLAN</name>
<gene>
    <name evidence="2" type="ORF">E3A20_09690</name>
</gene>
<dbReference type="AlphaFoldDB" id="A0A5C6M529"/>
<feature type="compositionally biased region" description="Gly residues" evidence="1">
    <location>
        <begin position="293"/>
        <end position="304"/>
    </location>
</feature>
<reference evidence="2 3" key="2">
    <citation type="submission" date="2019-08" db="EMBL/GenBank/DDBJ databases">
        <authorList>
            <person name="Henke P."/>
        </authorList>
    </citation>
    <scope>NUCLEOTIDE SEQUENCE [LARGE SCALE GENOMIC DNA]</scope>
    <source>
        <strain evidence="2">Phe10_nw2017</strain>
    </source>
</reference>
<protein>
    <submittedName>
        <fullName evidence="2">Uncharacterized protein</fullName>
    </submittedName>
</protein>
<reference evidence="2 3" key="1">
    <citation type="submission" date="2019-08" db="EMBL/GenBank/DDBJ databases">
        <title>100 year-old enigma solved: identification of Planctomyces bekefii, the type genus and species of the phylum Planctomycetes.</title>
        <authorList>
            <person name="Svetlana D.N."/>
            <person name="Overmann J."/>
        </authorList>
    </citation>
    <scope>NUCLEOTIDE SEQUENCE [LARGE SCALE GENOMIC DNA]</scope>
    <source>
        <strain evidence="2">Phe10_nw2017</strain>
    </source>
</reference>
<feature type="region of interest" description="Disordered" evidence="1">
    <location>
        <begin position="36"/>
        <end position="56"/>
    </location>
</feature>
<feature type="region of interest" description="Disordered" evidence="1">
    <location>
        <begin position="176"/>
        <end position="342"/>
    </location>
</feature>
<evidence type="ECO:0000313" key="2">
    <source>
        <dbReference type="EMBL" id="TWW09900.1"/>
    </source>
</evidence>